<dbReference type="InterPro" id="IPR001867">
    <property type="entry name" value="OmpR/PhoB-type_DNA-bd"/>
</dbReference>
<feature type="domain" description="OmpR/PhoB-type" evidence="3">
    <location>
        <begin position="25"/>
        <end position="104"/>
    </location>
</feature>
<dbReference type="SUPFAM" id="SSF46894">
    <property type="entry name" value="C-terminal effector domain of the bipartite response regulators"/>
    <property type="match status" value="1"/>
</dbReference>
<protein>
    <recommendedName>
        <fullName evidence="3">OmpR/PhoB-type domain-containing protein</fullName>
    </recommendedName>
</protein>
<keyword evidence="5" id="KW-1185">Reference proteome</keyword>
<dbReference type="GO" id="GO:0006355">
    <property type="term" value="P:regulation of DNA-templated transcription"/>
    <property type="evidence" value="ECO:0007669"/>
    <property type="project" value="InterPro"/>
</dbReference>
<dbReference type="KEGG" id="bva:BVAF_393"/>
<gene>
    <name evidence="4" type="primary">yqeI</name>
    <name evidence="4" type="ordered locus">BVAF_393</name>
</gene>
<keyword evidence="2" id="KW-1133">Transmembrane helix</keyword>
<evidence type="ECO:0000256" key="2">
    <source>
        <dbReference type="SAM" id="Phobius"/>
    </source>
</evidence>
<dbReference type="EMBL" id="CP002189">
    <property type="protein sequence ID" value="ADV33786.1"/>
    <property type="molecule type" value="Genomic_DNA"/>
</dbReference>
<dbReference type="GO" id="GO:0003677">
    <property type="term" value="F:DNA binding"/>
    <property type="evidence" value="ECO:0007669"/>
    <property type="project" value="UniProtKB-KW"/>
</dbReference>
<dbReference type="HOGENOM" id="CLU_075545_1_0_6"/>
<dbReference type="OrthoDB" id="5801519at2"/>
<dbReference type="SMART" id="SM00862">
    <property type="entry name" value="Trans_reg_C"/>
    <property type="match status" value="1"/>
</dbReference>
<dbReference type="RefSeq" id="WP_013516711.1">
    <property type="nucleotide sequence ID" value="NC_014909.2"/>
</dbReference>
<organism evidence="4 5">
    <name type="scientific">Blochmanniella vafra (strain BVAF)</name>
    <dbReference type="NCBI Taxonomy" id="859654"/>
    <lineage>
        <taxon>Bacteria</taxon>
        <taxon>Pseudomonadati</taxon>
        <taxon>Pseudomonadota</taxon>
        <taxon>Gammaproteobacteria</taxon>
        <taxon>Enterobacterales</taxon>
        <taxon>Enterobacteriaceae</taxon>
        <taxon>ant endosymbionts</taxon>
        <taxon>Candidatus Blochmanniella</taxon>
    </lineage>
</organism>
<keyword evidence="1" id="KW-0238">DNA-binding</keyword>
<proteinExistence type="predicted"/>
<reference evidence="4 5" key="1">
    <citation type="journal article" date="2010" name="BMC Genomics">
        <title>Unprecedented loss of ammonia assimilation capability in a urease-encoding bacterial mutualist.</title>
        <authorList>
            <person name="Williams L.E."/>
            <person name="Wernegreen J.J."/>
        </authorList>
    </citation>
    <scope>NUCLEOTIDE SEQUENCE [LARGE SCALE GENOMIC DNA]</scope>
    <source>
        <strain evidence="4 5">BVAF</strain>
    </source>
</reference>
<dbReference type="InterPro" id="IPR036388">
    <property type="entry name" value="WH-like_DNA-bd_sf"/>
</dbReference>
<accession>E8Q692</accession>
<dbReference type="Proteomes" id="UP000007464">
    <property type="component" value="Chromosome"/>
</dbReference>
<dbReference type="InterPro" id="IPR016032">
    <property type="entry name" value="Sig_transdc_resp-reg_C-effctor"/>
</dbReference>
<dbReference type="GO" id="GO:0000160">
    <property type="term" value="P:phosphorelay signal transduction system"/>
    <property type="evidence" value="ECO:0007669"/>
    <property type="project" value="InterPro"/>
</dbReference>
<dbReference type="Gene3D" id="1.10.10.10">
    <property type="entry name" value="Winged helix-like DNA-binding domain superfamily/Winged helix DNA-binding domain"/>
    <property type="match status" value="1"/>
</dbReference>
<evidence type="ECO:0000313" key="5">
    <source>
        <dbReference type="Proteomes" id="UP000007464"/>
    </source>
</evidence>
<feature type="transmembrane region" description="Helical" evidence="2">
    <location>
        <begin position="155"/>
        <end position="178"/>
    </location>
</feature>
<name>E8Q692_BLOVB</name>
<sequence>MQYIIHSNIIFDTTEYILKSLHNDNNLIKLSNSSGRILEELIKHRHTGSPVTREHLFTVVWKSYGLEPSHGNLNQQISLIRKNLAIFGVDSSSILTIPKRGLKLNNQLTIKQIENDPENNYISPNQYAHDSTKSNIDKNDNITSRNSNPFHTQTYIKYIITLIITLFFVFTIGFIYLYNKTNSIKLYCCKEINSCNICTFPIISEFEFQNNET</sequence>
<evidence type="ECO:0000256" key="1">
    <source>
        <dbReference type="ARBA" id="ARBA00023125"/>
    </source>
</evidence>
<dbReference type="AlphaFoldDB" id="E8Q692"/>
<dbReference type="Pfam" id="PF00486">
    <property type="entry name" value="Trans_reg_C"/>
    <property type="match status" value="1"/>
</dbReference>
<evidence type="ECO:0000259" key="3">
    <source>
        <dbReference type="SMART" id="SM00862"/>
    </source>
</evidence>
<keyword evidence="2" id="KW-0812">Transmembrane</keyword>
<keyword evidence="2" id="KW-0472">Membrane</keyword>
<evidence type="ECO:0000313" key="4">
    <source>
        <dbReference type="EMBL" id="ADV33786.1"/>
    </source>
</evidence>